<keyword evidence="2" id="KW-0813">Transport</keyword>
<gene>
    <name evidence="9" type="ORF">J9317_10770</name>
</gene>
<feature type="transmembrane region" description="Helical" evidence="7">
    <location>
        <begin position="136"/>
        <end position="158"/>
    </location>
</feature>
<evidence type="ECO:0000256" key="7">
    <source>
        <dbReference type="SAM" id="Phobius"/>
    </source>
</evidence>
<dbReference type="Gene3D" id="1.20.1250.20">
    <property type="entry name" value="MFS general substrate transporter like domains"/>
    <property type="match status" value="1"/>
</dbReference>
<proteinExistence type="predicted"/>
<evidence type="ECO:0000256" key="5">
    <source>
        <dbReference type="ARBA" id="ARBA00022989"/>
    </source>
</evidence>
<dbReference type="SUPFAM" id="SSF103473">
    <property type="entry name" value="MFS general substrate transporter"/>
    <property type="match status" value="1"/>
</dbReference>
<evidence type="ECO:0000256" key="1">
    <source>
        <dbReference type="ARBA" id="ARBA00004651"/>
    </source>
</evidence>
<dbReference type="CDD" id="cd06173">
    <property type="entry name" value="MFS_MefA_like"/>
    <property type="match status" value="1"/>
</dbReference>
<feature type="transmembrane region" description="Helical" evidence="7">
    <location>
        <begin position="299"/>
        <end position="321"/>
    </location>
</feature>
<accession>A0ABS5LF65</accession>
<feature type="transmembrane region" description="Helical" evidence="7">
    <location>
        <begin position="164"/>
        <end position="184"/>
    </location>
</feature>
<sequence length="407" mass="44834">MWKNKNVWIILAGEFIAGLGLWMGIIGNLEFMQTYIPSDFLKSLLLIAGLLAGVAVGPMAGRMIDSRSKKKVLIVSGIGRMLSVIFMFAAISFGSVWLMLLFLIGIQLSAAFYFPALQAAIPLIVMEEELVQMNGVHMNVATLARVIGTALAGILLAYLSLSMLYAMSMAAYGVLLLATFFLHLEEEEKSSQKQTGKKGGFLEVMPILKAAPIALTALILTIIPMLFIGGFNLMVINISELQDSTAVKGLLYTVEGLSFMLGALLVKKLSDRYNHIALMILFSFLTSIAHLSLFFSDHFWMSLVSFGFFGLSVGCFFPIASTIFQTKIDKEYHGRFFSFRNMLDRIMFQVVLLGTGLLLDTIGLKYMVVVFGAGSLALVMIYGSRQLRNLGKKDDLIAFSEPKKVRS</sequence>
<feature type="transmembrane region" description="Helical" evidence="7">
    <location>
        <begin position="7"/>
        <end position="28"/>
    </location>
</feature>
<dbReference type="PANTHER" id="PTHR43266:SF7">
    <property type="entry name" value="TRANSPORTER, PUTATIVE-RELATED"/>
    <property type="match status" value="1"/>
</dbReference>
<evidence type="ECO:0000256" key="4">
    <source>
        <dbReference type="ARBA" id="ARBA00022692"/>
    </source>
</evidence>
<keyword evidence="3" id="KW-1003">Cell membrane</keyword>
<evidence type="ECO:0000313" key="9">
    <source>
        <dbReference type="EMBL" id="MBS2969246.1"/>
    </source>
</evidence>
<keyword evidence="6 7" id="KW-0472">Membrane</keyword>
<feature type="transmembrane region" description="Helical" evidence="7">
    <location>
        <begin position="273"/>
        <end position="293"/>
    </location>
</feature>
<evidence type="ECO:0000259" key="8">
    <source>
        <dbReference type="PROSITE" id="PS50850"/>
    </source>
</evidence>
<reference evidence="9 10" key="1">
    <citation type="submission" date="2021-04" db="EMBL/GenBank/DDBJ databases">
        <title>Metabacillus sp. strain KIGAM252 whole genome sequence.</title>
        <authorList>
            <person name="Seo M.-J."/>
            <person name="Cho E.-S."/>
            <person name="Hwang C.Y."/>
            <person name="Yoon D.J."/>
        </authorList>
    </citation>
    <scope>NUCLEOTIDE SEQUENCE [LARGE SCALE GENOMIC DNA]</scope>
    <source>
        <strain evidence="9 10">KIGAM252</strain>
    </source>
</reference>
<feature type="transmembrane region" description="Helical" evidence="7">
    <location>
        <begin position="365"/>
        <end position="383"/>
    </location>
</feature>
<protein>
    <submittedName>
        <fullName evidence="9">MFS transporter</fullName>
    </submittedName>
</protein>
<dbReference type="RefSeq" id="WP_211558464.1">
    <property type="nucleotide sequence ID" value="NZ_JAGVRK010000001.1"/>
</dbReference>
<dbReference type="Pfam" id="PF07690">
    <property type="entry name" value="MFS_1"/>
    <property type="match status" value="1"/>
</dbReference>
<comment type="caution">
    <text evidence="9">The sequence shown here is derived from an EMBL/GenBank/DDBJ whole genome shotgun (WGS) entry which is preliminary data.</text>
</comment>
<evidence type="ECO:0000313" key="10">
    <source>
        <dbReference type="Proteomes" id="UP000682403"/>
    </source>
</evidence>
<evidence type="ECO:0000256" key="3">
    <source>
        <dbReference type="ARBA" id="ARBA00022475"/>
    </source>
</evidence>
<feature type="domain" description="Major facilitator superfamily (MFS) profile" evidence="8">
    <location>
        <begin position="6"/>
        <end position="387"/>
    </location>
</feature>
<dbReference type="InterPro" id="IPR036259">
    <property type="entry name" value="MFS_trans_sf"/>
</dbReference>
<keyword evidence="4 7" id="KW-0812">Transmembrane</keyword>
<feature type="transmembrane region" description="Helical" evidence="7">
    <location>
        <begin position="204"/>
        <end position="229"/>
    </location>
</feature>
<comment type="subcellular location">
    <subcellularLocation>
        <location evidence="1">Cell membrane</location>
        <topology evidence="1">Multi-pass membrane protein</topology>
    </subcellularLocation>
</comment>
<dbReference type="Proteomes" id="UP000682403">
    <property type="component" value="Unassembled WGS sequence"/>
</dbReference>
<dbReference type="EMBL" id="JAGVRK010000001">
    <property type="protein sequence ID" value="MBS2969246.1"/>
    <property type="molecule type" value="Genomic_DNA"/>
</dbReference>
<keyword evidence="10" id="KW-1185">Reference proteome</keyword>
<dbReference type="InterPro" id="IPR011701">
    <property type="entry name" value="MFS"/>
</dbReference>
<feature type="transmembrane region" description="Helical" evidence="7">
    <location>
        <begin position="249"/>
        <end position="266"/>
    </location>
</feature>
<dbReference type="PROSITE" id="PS50850">
    <property type="entry name" value="MFS"/>
    <property type="match status" value="1"/>
</dbReference>
<organism evidence="9 10">
    <name type="scientific">Metabacillus flavus</name>
    <dbReference type="NCBI Taxonomy" id="2823519"/>
    <lineage>
        <taxon>Bacteria</taxon>
        <taxon>Bacillati</taxon>
        <taxon>Bacillota</taxon>
        <taxon>Bacilli</taxon>
        <taxon>Bacillales</taxon>
        <taxon>Bacillaceae</taxon>
        <taxon>Metabacillus</taxon>
    </lineage>
</organism>
<dbReference type="InterPro" id="IPR020846">
    <property type="entry name" value="MFS_dom"/>
</dbReference>
<dbReference type="PANTHER" id="PTHR43266">
    <property type="entry name" value="MACROLIDE-EFFLUX PROTEIN"/>
    <property type="match status" value="1"/>
</dbReference>
<evidence type="ECO:0000256" key="6">
    <source>
        <dbReference type="ARBA" id="ARBA00023136"/>
    </source>
</evidence>
<keyword evidence="5 7" id="KW-1133">Transmembrane helix</keyword>
<name>A0ABS5LF65_9BACI</name>
<evidence type="ECO:0000256" key="2">
    <source>
        <dbReference type="ARBA" id="ARBA00022448"/>
    </source>
</evidence>
<feature type="transmembrane region" description="Helical" evidence="7">
    <location>
        <begin position="40"/>
        <end position="60"/>
    </location>
</feature>